<evidence type="ECO:0000313" key="2">
    <source>
        <dbReference type="WBParaSite" id="HCON_00049710-00001"/>
    </source>
</evidence>
<dbReference type="WBParaSite" id="HCON_00049710-00001">
    <property type="protein sequence ID" value="HCON_00049710-00001"/>
    <property type="gene ID" value="HCON_00049710"/>
</dbReference>
<proteinExistence type="predicted"/>
<protein>
    <submittedName>
        <fullName evidence="2">Transposase</fullName>
    </submittedName>
</protein>
<evidence type="ECO:0000313" key="1">
    <source>
        <dbReference type="Proteomes" id="UP000025227"/>
    </source>
</evidence>
<reference evidence="2" key="1">
    <citation type="submission" date="2020-12" db="UniProtKB">
        <authorList>
            <consortium name="WormBaseParasite"/>
        </authorList>
    </citation>
    <scope>IDENTIFICATION</scope>
    <source>
        <strain evidence="2">MHco3</strain>
    </source>
</reference>
<sequence>MRYSDGRWTRAVTDWISRNIKRTPGWPPARWSNFFTNARNERSVVPSFLRASIIYWTTLARNKVEWRHCSRPLEEIEDTATSGDTGDPPP</sequence>
<organism evidence="1 2">
    <name type="scientific">Haemonchus contortus</name>
    <name type="common">Barber pole worm</name>
    <dbReference type="NCBI Taxonomy" id="6289"/>
    <lineage>
        <taxon>Eukaryota</taxon>
        <taxon>Metazoa</taxon>
        <taxon>Ecdysozoa</taxon>
        <taxon>Nematoda</taxon>
        <taxon>Chromadorea</taxon>
        <taxon>Rhabditida</taxon>
        <taxon>Rhabditina</taxon>
        <taxon>Rhabditomorpha</taxon>
        <taxon>Strongyloidea</taxon>
        <taxon>Trichostrongylidae</taxon>
        <taxon>Haemonchus</taxon>
    </lineage>
</organism>
<dbReference type="Proteomes" id="UP000025227">
    <property type="component" value="Unplaced"/>
</dbReference>
<accession>A0A7I4Y3C6</accession>
<keyword evidence="1" id="KW-1185">Reference proteome</keyword>
<dbReference type="AlphaFoldDB" id="A0A7I4Y3C6"/>
<name>A0A7I4Y3C6_HAECO</name>